<evidence type="ECO:0000313" key="3">
    <source>
        <dbReference type="Proteomes" id="UP001187734"/>
    </source>
</evidence>
<dbReference type="PANTHER" id="PTHR40619:SF3">
    <property type="entry name" value="FUNGAL STAND N-TERMINAL GOODBYE DOMAIN-CONTAINING PROTEIN"/>
    <property type="match status" value="1"/>
</dbReference>
<evidence type="ECO:0000256" key="1">
    <source>
        <dbReference type="SAM" id="MobiDB-lite"/>
    </source>
</evidence>
<organism evidence="2 3">
    <name type="scientific">Fusarium torulosum</name>
    <dbReference type="NCBI Taxonomy" id="33205"/>
    <lineage>
        <taxon>Eukaryota</taxon>
        <taxon>Fungi</taxon>
        <taxon>Dikarya</taxon>
        <taxon>Ascomycota</taxon>
        <taxon>Pezizomycotina</taxon>
        <taxon>Sordariomycetes</taxon>
        <taxon>Hypocreomycetidae</taxon>
        <taxon>Hypocreales</taxon>
        <taxon>Nectriaceae</taxon>
        <taxon>Fusarium</taxon>
    </lineage>
</organism>
<dbReference type="EMBL" id="ONZP01000211">
    <property type="protein sequence ID" value="SPJ77946.1"/>
    <property type="molecule type" value="Genomic_DNA"/>
</dbReference>
<feature type="region of interest" description="Disordered" evidence="1">
    <location>
        <begin position="564"/>
        <end position="583"/>
    </location>
</feature>
<name>A0AAE8M9Q8_9HYPO</name>
<dbReference type="Proteomes" id="UP001187734">
    <property type="component" value="Unassembled WGS sequence"/>
</dbReference>
<evidence type="ECO:0000313" key="2">
    <source>
        <dbReference type="EMBL" id="SPJ77946.1"/>
    </source>
</evidence>
<dbReference type="PANTHER" id="PTHR40619">
    <property type="entry name" value="FUNGAL STAND N-TERMINAL GOODBYE DOMAIN-CONTAINING PROTEIN"/>
    <property type="match status" value="1"/>
</dbReference>
<dbReference type="AlphaFoldDB" id="A0AAE8M9Q8"/>
<feature type="compositionally biased region" description="Polar residues" evidence="1">
    <location>
        <begin position="564"/>
        <end position="577"/>
    </location>
</feature>
<proteinExistence type="predicted"/>
<evidence type="ECO:0008006" key="4">
    <source>
        <dbReference type="Google" id="ProtNLM"/>
    </source>
</evidence>
<comment type="caution">
    <text evidence="2">The sequence shown here is derived from an EMBL/GenBank/DDBJ whole genome shotgun (WGS) entry which is preliminary data.</text>
</comment>
<accession>A0AAE8M9Q8</accession>
<keyword evidence="3" id="KW-1185">Reference proteome</keyword>
<reference evidence="2" key="1">
    <citation type="submission" date="2018-03" db="EMBL/GenBank/DDBJ databases">
        <authorList>
            <person name="Guldener U."/>
        </authorList>
    </citation>
    <scope>NUCLEOTIDE SEQUENCE</scope>
</reference>
<gene>
    <name evidence="2" type="ORF">FTOL_06362</name>
</gene>
<protein>
    <recommendedName>
        <fullName evidence="4">Fungal STAND N-terminal Goodbye domain-containing protein</fullName>
    </recommendedName>
</protein>
<sequence>MTRDEWEALYDDIATAEAKASDSDNGPLEIFNKMVLKIGENSDSVDPWINLIPDSYGLCVVKSGFALLLSMAKAHSETRQAIFDAFTTVRDTIGAASSRGVPFQSHSSVYRVAGELYSSIVDAIQELLAIVETRKESRWRRTRKKTQLRDPKEILNSVKEKAEALLAEVNNCRDAVIQKTGKDTQQTLGKVEIIYWKAVEIRESVSRVQKGQDTQLSIMENINQKQDILLNLSQCREESNEGLLQILRDQQKKDQATITKLESIIREQLLARPDPYIPANRREGTSKAVITLERLFRILSSSLTGTGASYGKEFDLDVLKMRNNDLHTVMSSAATIHPTSQSQAFSALNHDRFFEWMHLDHPDLLYIDGNCQVNATDSTSPLSLLCARIGLTMAKMEPDNVFVHFYCGLHVDPGRNNWYGPDGMIRSILVQILAALVNKDILDMSFLNRRSFIRDLEDHDTHALCDLLHYLIQQFDADTTIYCFIDGISRFDIDFRGTFGLLKVILEGIEGIVEDDTLKPKLKILMTVPFRSSQRLRRIIDDEFYISLSPHALGGRQLSEGSIESSIQNPLTPSFGPSSFYRH</sequence>